<dbReference type="EMBL" id="LANJ01000022">
    <property type="protein sequence ID" value="KKC36530.1"/>
    <property type="molecule type" value="Genomic_DNA"/>
</dbReference>
<dbReference type="Proteomes" id="UP000033411">
    <property type="component" value="Unassembled WGS sequence"/>
</dbReference>
<gene>
    <name evidence="2" type="ORF">WH87_14180</name>
</gene>
<organism evidence="2 3">
    <name type="scientific">Devosia epidermidihirudinis</name>
    <dbReference type="NCBI Taxonomy" id="1293439"/>
    <lineage>
        <taxon>Bacteria</taxon>
        <taxon>Pseudomonadati</taxon>
        <taxon>Pseudomonadota</taxon>
        <taxon>Alphaproteobacteria</taxon>
        <taxon>Hyphomicrobiales</taxon>
        <taxon>Devosiaceae</taxon>
        <taxon>Devosia</taxon>
    </lineage>
</organism>
<dbReference type="RefSeq" id="WP_046137646.1">
    <property type="nucleotide sequence ID" value="NZ_LANJ01000022.1"/>
</dbReference>
<sequence length="147" mass="15672">MRRAIPAAILTCLLGLALPALAQEEAIMNQIEQVQGDAEGFGEAFAKLQDGFLFDTAPEAVAELTAYPLDVMVDGNVITVSDADALIDNFDKLLTPDTQAAIAGQDFADLIITSEGVGFGNGVLWMANLCTDDACDETYWAITRINN</sequence>
<evidence type="ECO:0008006" key="4">
    <source>
        <dbReference type="Google" id="ProtNLM"/>
    </source>
</evidence>
<dbReference type="STRING" id="1293439.WH87_14180"/>
<dbReference type="PATRIC" id="fig|1293439.3.peg.2574"/>
<proteinExistence type="predicted"/>
<evidence type="ECO:0000313" key="3">
    <source>
        <dbReference type="Proteomes" id="UP000033411"/>
    </source>
</evidence>
<dbReference type="AlphaFoldDB" id="A0A0F5Q6J2"/>
<comment type="caution">
    <text evidence="2">The sequence shown here is derived from an EMBL/GenBank/DDBJ whole genome shotgun (WGS) entry which is preliminary data.</text>
</comment>
<name>A0A0F5Q6J2_9HYPH</name>
<dbReference type="OrthoDB" id="5455653at2"/>
<keyword evidence="3" id="KW-1185">Reference proteome</keyword>
<feature type="signal peptide" evidence="1">
    <location>
        <begin position="1"/>
        <end position="22"/>
    </location>
</feature>
<reference evidence="2 3" key="1">
    <citation type="submission" date="2015-03" db="EMBL/GenBank/DDBJ databases">
        <authorList>
            <person name="Lepp D."/>
            <person name="Hassan Y.I."/>
            <person name="Li X.-Z."/>
            <person name="Zhou T."/>
        </authorList>
    </citation>
    <scope>NUCLEOTIDE SEQUENCE [LARGE SCALE GENOMIC DNA]</scope>
    <source>
        <strain evidence="2 3">E84</strain>
    </source>
</reference>
<accession>A0A0F5Q6J2</accession>
<protein>
    <recommendedName>
        <fullName evidence="4">DUF4440 domain-containing protein</fullName>
    </recommendedName>
</protein>
<evidence type="ECO:0000313" key="2">
    <source>
        <dbReference type="EMBL" id="KKC36530.1"/>
    </source>
</evidence>
<feature type="chain" id="PRO_5002494160" description="DUF4440 domain-containing protein" evidence="1">
    <location>
        <begin position="23"/>
        <end position="147"/>
    </location>
</feature>
<evidence type="ECO:0000256" key="1">
    <source>
        <dbReference type="SAM" id="SignalP"/>
    </source>
</evidence>
<keyword evidence="1" id="KW-0732">Signal</keyword>